<evidence type="ECO:0000313" key="2">
    <source>
        <dbReference type="EMBL" id="CAH2226372.1"/>
    </source>
</evidence>
<reference evidence="2" key="1">
    <citation type="submission" date="2022-03" db="EMBL/GenBank/DDBJ databases">
        <authorList>
            <person name="Lindestad O."/>
        </authorList>
    </citation>
    <scope>NUCLEOTIDE SEQUENCE</scope>
</reference>
<name>A0A8S4QVP9_9NEOP</name>
<accession>A0A8S4QVP9</accession>
<comment type="caution">
    <text evidence="2">The sequence shown here is derived from an EMBL/GenBank/DDBJ whole genome shotgun (WGS) entry which is preliminary data.</text>
</comment>
<gene>
    <name evidence="2" type="primary">jg980</name>
    <name evidence="2" type="ORF">PAEG_LOCUS7078</name>
</gene>
<evidence type="ECO:0000256" key="1">
    <source>
        <dbReference type="SAM" id="MobiDB-lite"/>
    </source>
</evidence>
<dbReference type="EMBL" id="CAKXAJ010021187">
    <property type="protein sequence ID" value="CAH2226372.1"/>
    <property type="molecule type" value="Genomic_DNA"/>
</dbReference>
<evidence type="ECO:0000313" key="3">
    <source>
        <dbReference type="Proteomes" id="UP000838756"/>
    </source>
</evidence>
<proteinExistence type="predicted"/>
<sequence length="79" mass="8855">SAVAERQDACPLKPEREPRGARKTEPHSRIQTESLAASKLAPCARTPFDWLFVTTDQLGHHSLALPEDVRLPREDLKLV</sequence>
<organism evidence="2 3">
    <name type="scientific">Pararge aegeria aegeria</name>
    <dbReference type="NCBI Taxonomy" id="348720"/>
    <lineage>
        <taxon>Eukaryota</taxon>
        <taxon>Metazoa</taxon>
        <taxon>Ecdysozoa</taxon>
        <taxon>Arthropoda</taxon>
        <taxon>Hexapoda</taxon>
        <taxon>Insecta</taxon>
        <taxon>Pterygota</taxon>
        <taxon>Neoptera</taxon>
        <taxon>Endopterygota</taxon>
        <taxon>Lepidoptera</taxon>
        <taxon>Glossata</taxon>
        <taxon>Ditrysia</taxon>
        <taxon>Papilionoidea</taxon>
        <taxon>Nymphalidae</taxon>
        <taxon>Satyrinae</taxon>
        <taxon>Satyrini</taxon>
        <taxon>Parargina</taxon>
        <taxon>Pararge</taxon>
    </lineage>
</organism>
<dbReference type="AlphaFoldDB" id="A0A8S4QVP9"/>
<keyword evidence="3" id="KW-1185">Reference proteome</keyword>
<dbReference type="Proteomes" id="UP000838756">
    <property type="component" value="Unassembled WGS sequence"/>
</dbReference>
<feature type="region of interest" description="Disordered" evidence="1">
    <location>
        <begin position="1"/>
        <end position="32"/>
    </location>
</feature>
<feature type="non-terminal residue" evidence="2">
    <location>
        <position position="1"/>
    </location>
</feature>
<feature type="compositionally biased region" description="Basic and acidic residues" evidence="1">
    <location>
        <begin position="1"/>
        <end position="30"/>
    </location>
</feature>
<protein>
    <submittedName>
        <fullName evidence="2">Jg980 protein</fullName>
    </submittedName>
</protein>